<comment type="caution">
    <text evidence="1">The sequence shown here is derived from an EMBL/GenBank/DDBJ whole genome shotgun (WGS) entry which is preliminary data.</text>
</comment>
<dbReference type="AlphaFoldDB" id="A0AA39T1Y9"/>
<evidence type="ECO:0000313" key="2">
    <source>
        <dbReference type="Proteomes" id="UP001168877"/>
    </source>
</evidence>
<accession>A0AA39T1Y9</accession>
<dbReference type="EMBL" id="JAUESC010000003">
    <property type="protein sequence ID" value="KAK0601313.1"/>
    <property type="molecule type" value="Genomic_DNA"/>
</dbReference>
<name>A0AA39T1Y9_ACESA</name>
<dbReference type="SUPFAM" id="SSF48371">
    <property type="entry name" value="ARM repeat"/>
    <property type="match status" value="1"/>
</dbReference>
<protein>
    <submittedName>
        <fullName evidence="1">Uncharacterized protein</fullName>
    </submittedName>
</protein>
<keyword evidence="2" id="KW-1185">Reference proteome</keyword>
<evidence type="ECO:0000313" key="1">
    <source>
        <dbReference type="EMBL" id="KAK0601313.1"/>
    </source>
</evidence>
<sequence>MASGTDEALQVDAMKKLAYLCNCVPEEIFNRTIQILAKVLDDNDSSNGLSWLASEIGQSGAIHSLLRLLSESDHDFRRILTTSIRYLLLEALVQSRFWFSGAIAKLSYDEAVRVPLNDESEEAEELRDITKEADINFSEDPSLRERISVAIDDL</sequence>
<reference evidence="1" key="1">
    <citation type="journal article" date="2022" name="Plant J.">
        <title>Strategies of tolerance reflected in two North American maple genomes.</title>
        <authorList>
            <person name="McEvoy S.L."/>
            <person name="Sezen U.U."/>
            <person name="Trouern-Trend A."/>
            <person name="McMahon S.M."/>
            <person name="Schaberg P.G."/>
            <person name="Yang J."/>
            <person name="Wegrzyn J.L."/>
            <person name="Swenson N.G."/>
        </authorList>
    </citation>
    <scope>NUCLEOTIDE SEQUENCE</scope>
    <source>
        <strain evidence="1">NS2018</strain>
    </source>
</reference>
<proteinExistence type="predicted"/>
<dbReference type="Proteomes" id="UP001168877">
    <property type="component" value="Unassembled WGS sequence"/>
</dbReference>
<reference evidence="1" key="2">
    <citation type="submission" date="2023-06" db="EMBL/GenBank/DDBJ databases">
        <authorList>
            <person name="Swenson N.G."/>
            <person name="Wegrzyn J.L."/>
            <person name="Mcevoy S.L."/>
        </authorList>
    </citation>
    <scope>NUCLEOTIDE SEQUENCE</scope>
    <source>
        <strain evidence="1">NS2018</strain>
        <tissue evidence="1">Leaf</tissue>
    </source>
</reference>
<dbReference type="InterPro" id="IPR016024">
    <property type="entry name" value="ARM-type_fold"/>
</dbReference>
<gene>
    <name evidence="1" type="ORF">LWI29_023102</name>
</gene>
<organism evidence="1 2">
    <name type="scientific">Acer saccharum</name>
    <name type="common">Sugar maple</name>
    <dbReference type="NCBI Taxonomy" id="4024"/>
    <lineage>
        <taxon>Eukaryota</taxon>
        <taxon>Viridiplantae</taxon>
        <taxon>Streptophyta</taxon>
        <taxon>Embryophyta</taxon>
        <taxon>Tracheophyta</taxon>
        <taxon>Spermatophyta</taxon>
        <taxon>Magnoliopsida</taxon>
        <taxon>eudicotyledons</taxon>
        <taxon>Gunneridae</taxon>
        <taxon>Pentapetalae</taxon>
        <taxon>rosids</taxon>
        <taxon>malvids</taxon>
        <taxon>Sapindales</taxon>
        <taxon>Sapindaceae</taxon>
        <taxon>Hippocastanoideae</taxon>
        <taxon>Acereae</taxon>
        <taxon>Acer</taxon>
    </lineage>
</organism>